<evidence type="ECO:0000256" key="1">
    <source>
        <dbReference type="ARBA" id="ARBA00001931"/>
    </source>
</evidence>
<accession>A0ABZ0YR07</accession>
<dbReference type="SUPFAM" id="SSF50998">
    <property type="entry name" value="Quinoprotein alcohol dehydrogenase-like"/>
    <property type="match status" value="1"/>
</dbReference>
<feature type="transmembrane region" description="Helical" evidence="4">
    <location>
        <begin position="12"/>
        <end position="29"/>
    </location>
</feature>
<comment type="similarity">
    <text evidence="2">Belongs to the bacterial PQQ dehydrogenase family.</text>
</comment>
<feature type="transmembrane region" description="Helical" evidence="4">
    <location>
        <begin position="41"/>
        <end position="59"/>
    </location>
</feature>
<feature type="transmembrane region" description="Helical" evidence="4">
    <location>
        <begin position="64"/>
        <end position="81"/>
    </location>
</feature>
<reference evidence="6 7" key="1">
    <citation type="submission" date="2023-11" db="EMBL/GenBank/DDBJ databases">
        <title>MicrobeMod: A computational toolkit for identifying prokaryotic methylation and restriction-modification with nanopore sequencing.</title>
        <authorList>
            <person name="Crits-Christoph A."/>
            <person name="Kang S.C."/>
            <person name="Lee H."/>
            <person name="Ostrov N."/>
        </authorList>
    </citation>
    <scope>NUCLEOTIDE SEQUENCE [LARGE SCALE GENOMIC DNA]</scope>
    <source>
        <strain evidence="6 7">ATCC BAA-805</strain>
    </source>
</reference>
<dbReference type="Proteomes" id="UP001324794">
    <property type="component" value="Chromosome"/>
</dbReference>
<dbReference type="InterPro" id="IPR018391">
    <property type="entry name" value="PQQ_b-propeller_rpt"/>
</dbReference>
<proteinExistence type="inferred from homology"/>
<protein>
    <submittedName>
        <fullName evidence="6">Glucose/quinate/shikimate family membrane-bound PQQ-dependent dehydrogenase</fullName>
    </submittedName>
</protein>
<name>A0ABZ0YR07_9GAMM</name>
<dbReference type="InterPro" id="IPR017511">
    <property type="entry name" value="PQQ_mDH"/>
</dbReference>
<keyword evidence="4" id="KW-1133">Transmembrane helix</keyword>
<feature type="domain" description="Pyrrolo-quinoline quinone repeat" evidence="5">
    <location>
        <begin position="169"/>
        <end position="282"/>
    </location>
</feature>
<keyword evidence="4" id="KW-0812">Transmembrane</keyword>
<keyword evidence="4" id="KW-0472">Membrane</keyword>
<dbReference type="InterPro" id="IPR002372">
    <property type="entry name" value="PQQ_rpt_dom"/>
</dbReference>
<sequence>MEESTRDHSKWPAIIVGLLLSIIGLVLAFGGSKLVSVGGSAYYLIAGLSIIACGVLFALRKGAALWLYALILFATLMWALWEVGLDWWQLVPRVAILCLIGILLLLPWWRKPLRSKGGSLALVGSIAAAVIVAIASQFNDPGTIEGSLATNNQSTADSVNPAQVAGDDWPAYGGTNAGTHYSSLDQITPDNIGELEEVWRIQTGDEAGPNAPPEITNQNTPLKVNDSLYICTSHSRAMSLSPETGETLWAFDPEISTMGADDFSGWAHMTCRGLAYYDAASYSAAESTPNDQAANSDAAPSSATALSFDIFDDSDIFSLDLSFLSLLFGAEEDNGAPQQSMLSETDVMCPRRLYLPTADARLIALNADTGERCANFGNNGEIDLTNNIGDFSPGGYYSTSPATVTENLVILGGHVTDNSSIDEPSGVIRAFDVHTGELVWNWDSGNPDNTDPLPEGETYTRGSPNVWAPISVDEELGMVYLPMGNATPDQYGADRTENDETYSAGLVALNLEDGQVEWVYQFVHHDLWDMDSPAQPILIDLATSDGTQPAVIQPTKQGSLYVLNRETGEPIVPIEEVPAPQGAVEGDWTAETQPRSALNLLPPPLTERDMWGASPFDQMMCRIQFNSLRYEGQYTPPSLEGSIVYPGNVGVMNWGGVAVDPERQALFTGAKYLAFVSTLIPREEVEEGQGSASEQGLQANEGAPYAVELGPLLSVLGLPCQAPSWGDVAGIDLQSNEVVWKHRNGTTRDSMPFDLPIGLNVGVPALGGPLTTAGGVSFLSGTLDQYLRGYDITTGEELYKARLPAGGQATPMTYTGQDGRQYVVVTAGGHGTFGTKMGDYVIGYALPED</sequence>
<dbReference type="EMBL" id="CP140255">
    <property type="protein sequence ID" value="WQH13706.1"/>
    <property type="molecule type" value="Genomic_DNA"/>
</dbReference>
<keyword evidence="7" id="KW-1185">Reference proteome</keyword>
<evidence type="ECO:0000259" key="5">
    <source>
        <dbReference type="Pfam" id="PF01011"/>
    </source>
</evidence>
<dbReference type="SMART" id="SM00564">
    <property type="entry name" value="PQQ"/>
    <property type="match status" value="5"/>
</dbReference>
<feature type="domain" description="Pyrrolo-quinoline quinone repeat" evidence="5">
    <location>
        <begin position="347"/>
        <end position="823"/>
    </location>
</feature>
<dbReference type="PANTHER" id="PTHR32303">
    <property type="entry name" value="QUINOPROTEIN ALCOHOL DEHYDROGENASE (CYTOCHROME C)"/>
    <property type="match status" value="1"/>
</dbReference>
<evidence type="ECO:0000313" key="6">
    <source>
        <dbReference type="EMBL" id="WQH13706.1"/>
    </source>
</evidence>
<dbReference type="Pfam" id="PF01011">
    <property type="entry name" value="PQQ"/>
    <property type="match status" value="2"/>
</dbReference>
<feature type="transmembrane region" description="Helical" evidence="4">
    <location>
        <begin position="87"/>
        <end position="108"/>
    </location>
</feature>
<evidence type="ECO:0000313" key="7">
    <source>
        <dbReference type="Proteomes" id="UP001324794"/>
    </source>
</evidence>
<evidence type="ECO:0000256" key="4">
    <source>
        <dbReference type="SAM" id="Phobius"/>
    </source>
</evidence>
<dbReference type="CDD" id="cd10280">
    <property type="entry name" value="PQQ_mGDH"/>
    <property type="match status" value="1"/>
</dbReference>
<dbReference type="RefSeq" id="WP_133732984.1">
    <property type="nucleotide sequence ID" value="NZ_CP140255.1"/>
</dbReference>
<organism evidence="6 7">
    <name type="scientific">Vreelandella neptunia</name>
    <dbReference type="NCBI Taxonomy" id="115551"/>
    <lineage>
        <taxon>Bacteria</taxon>
        <taxon>Pseudomonadati</taxon>
        <taxon>Pseudomonadota</taxon>
        <taxon>Gammaproteobacteria</taxon>
        <taxon>Oceanospirillales</taxon>
        <taxon>Halomonadaceae</taxon>
        <taxon>Vreelandella</taxon>
    </lineage>
</organism>
<evidence type="ECO:0000256" key="3">
    <source>
        <dbReference type="ARBA" id="ARBA00023002"/>
    </source>
</evidence>
<comment type="cofactor">
    <cofactor evidence="1">
        <name>pyrroloquinoline quinone</name>
        <dbReference type="ChEBI" id="CHEBI:58442"/>
    </cofactor>
</comment>
<evidence type="ECO:0000256" key="2">
    <source>
        <dbReference type="ARBA" id="ARBA00008156"/>
    </source>
</evidence>
<gene>
    <name evidence="6" type="ORF">SR894_03990</name>
</gene>
<keyword evidence="3" id="KW-0560">Oxidoreductase</keyword>
<dbReference type="NCBIfam" id="TIGR03074">
    <property type="entry name" value="PQQ_membr_DH"/>
    <property type="match status" value="1"/>
</dbReference>
<dbReference type="Gene3D" id="2.140.10.10">
    <property type="entry name" value="Quinoprotein alcohol dehydrogenase-like superfamily"/>
    <property type="match status" value="2"/>
</dbReference>
<feature type="transmembrane region" description="Helical" evidence="4">
    <location>
        <begin position="120"/>
        <end position="138"/>
    </location>
</feature>
<dbReference type="InterPro" id="IPR011047">
    <property type="entry name" value="Quinoprotein_ADH-like_sf"/>
</dbReference>
<dbReference type="PANTHER" id="PTHR32303:SF4">
    <property type="entry name" value="QUINOPROTEIN GLUCOSE DEHYDROGENASE"/>
    <property type="match status" value="1"/>
</dbReference>